<gene>
    <name evidence="1" type="ORF">PC118_g22514</name>
</gene>
<name>A0A8T1EWM6_9STRA</name>
<dbReference type="EMBL" id="RCML01001775">
    <property type="protein sequence ID" value="KAG2960445.1"/>
    <property type="molecule type" value="Genomic_DNA"/>
</dbReference>
<evidence type="ECO:0000313" key="2">
    <source>
        <dbReference type="Proteomes" id="UP000697107"/>
    </source>
</evidence>
<dbReference type="AlphaFoldDB" id="A0A8T1EWM6"/>
<sequence>MAGQMIHVKRNIVKNAWTGNRFSWSMDNKNTCPLCVEATRVTGCARTTERSQTSLMISNHHSGISRSRRQRCNDHRRGNRSRFRIEISCTASWSRVRIHWSSNCG</sequence>
<protein>
    <submittedName>
        <fullName evidence="1">Uncharacterized protein</fullName>
    </submittedName>
</protein>
<reference evidence="1" key="1">
    <citation type="submission" date="2018-10" db="EMBL/GenBank/DDBJ databases">
        <title>Effector identification in a new, highly contiguous assembly of the strawberry crown rot pathogen Phytophthora cactorum.</title>
        <authorList>
            <person name="Armitage A.D."/>
            <person name="Nellist C.F."/>
            <person name="Bates H."/>
            <person name="Vickerstaff R.J."/>
            <person name="Harrison R.J."/>
        </authorList>
    </citation>
    <scope>NUCLEOTIDE SEQUENCE</scope>
    <source>
        <strain evidence="1">P415</strain>
    </source>
</reference>
<accession>A0A8T1EWM6</accession>
<comment type="caution">
    <text evidence="1">The sequence shown here is derived from an EMBL/GenBank/DDBJ whole genome shotgun (WGS) entry which is preliminary data.</text>
</comment>
<evidence type="ECO:0000313" key="1">
    <source>
        <dbReference type="EMBL" id="KAG2960445.1"/>
    </source>
</evidence>
<organism evidence="1 2">
    <name type="scientific">Phytophthora cactorum</name>
    <dbReference type="NCBI Taxonomy" id="29920"/>
    <lineage>
        <taxon>Eukaryota</taxon>
        <taxon>Sar</taxon>
        <taxon>Stramenopiles</taxon>
        <taxon>Oomycota</taxon>
        <taxon>Peronosporomycetes</taxon>
        <taxon>Peronosporales</taxon>
        <taxon>Peronosporaceae</taxon>
        <taxon>Phytophthora</taxon>
    </lineage>
</organism>
<proteinExistence type="predicted"/>
<dbReference type="Proteomes" id="UP000697107">
    <property type="component" value="Unassembled WGS sequence"/>
</dbReference>